<dbReference type="InterPro" id="IPR001054">
    <property type="entry name" value="A/G_cyclase"/>
</dbReference>
<dbReference type="Gene3D" id="3.30.70.1230">
    <property type="entry name" value="Nucleotide cyclase"/>
    <property type="match status" value="1"/>
</dbReference>
<name>A0A1H8BB43_STIAU</name>
<evidence type="ECO:0000313" key="2">
    <source>
        <dbReference type="EMBL" id="SEM80105.1"/>
    </source>
</evidence>
<accession>A0A1H8BB43</accession>
<evidence type="ECO:0000259" key="1">
    <source>
        <dbReference type="PROSITE" id="PS50125"/>
    </source>
</evidence>
<feature type="domain" description="Guanylate cyclase" evidence="1">
    <location>
        <begin position="8"/>
        <end position="128"/>
    </location>
</feature>
<dbReference type="OrthoDB" id="9807521at2"/>
<dbReference type="InterPro" id="IPR050697">
    <property type="entry name" value="Adenylyl/Guanylyl_Cyclase_3/4"/>
</dbReference>
<dbReference type="EMBL" id="FOAP01000023">
    <property type="protein sequence ID" value="SEM80105.1"/>
    <property type="molecule type" value="Genomic_DNA"/>
</dbReference>
<dbReference type="RefSeq" id="WP_075010230.1">
    <property type="nucleotide sequence ID" value="NZ_FOAP01000023.1"/>
</dbReference>
<dbReference type="Pfam" id="PF00211">
    <property type="entry name" value="Guanylate_cyc"/>
    <property type="match status" value="1"/>
</dbReference>
<dbReference type="PANTHER" id="PTHR43081:SF19">
    <property type="entry name" value="PH-SENSITIVE ADENYLATE CYCLASE RV1264"/>
    <property type="match status" value="1"/>
</dbReference>
<dbReference type="GO" id="GO:0006171">
    <property type="term" value="P:cAMP biosynthetic process"/>
    <property type="evidence" value="ECO:0007669"/>
    <property type="project" value="TreeGrafter"/>
</dbReference>
<evidence type="ECO:0000313" key="3">
    <source>
        <dbReference type="Proteomes" id="UP000182719"/>
    </source>
</evidence>
<proteinExistence type="predicted"/>
<dbReference type="GO" id="GO:0004016">
    <property type="term" value="F:adenylate cyclase activity"/>
    <property type="evidence" value="ECO:0007669"/>
    <property type="project" value="UniProtKB-ARBA"/>
</dbReference>
<keyword evidence="3" id="KW-1185">Reference proteome</keyword>
<dbReference type="SUPFAM" id="SSF55073">
    <property type="entry name" value="Nucleotide cyclase"/>
    <property type="match status" value="1"/>
</dbReference>
<protein>
    <submittedName>
        <fullName evidence="2">Adenylate cyclase, class 3</fullName>
    </submittedName>
</protein>
<dbReference type="InterPro" id="IPR029787">
    <property type="entry name" value="Nucleotide_cyclase"/>
</dbReference>
<dbReference type="Proteomes" id="UP000182719">
    <property type="component" value="Unassembled WGS sequence"/>
</dbReference>
<gene>
    <name evidence="2" type="ORF">SAMN05444354_12379</name>
</gene>
<dbReference type="AlphaFoldDB" id="A0A1H8BB43"/>
<dbReference type="GO" id="GO:0035556">
    <property type="term" value="P:intracellular signal transduction"/>
    <property type="evidence" value="ECO:0007669"/>
    <property type="project" value="InterPro"/>
</dbReference>
<dbReference type="PANTHER" id="PTHR43081">
    <property type="entry name" value="ADENYLATE CYCLASE, TERMINAL-DIFFERENTIATION SPECIFIC-RELATED"/>
    <property type="match status" value="1"/>
</dbReference>
<sequence length="200" mass="21862">MVEAPQAEIRSVTAVMFTAMVSREARVPQEEALEGELRAEHARLVRELLPRQGGREVKATEDGFLLAFDGGLPAVRFGVALQDALRCYNQQAPAGRQMALRIGVHVGPVVSLGGDLFGEGVNLAARIEALARPGTLYVSEAVMRQVDGHALPPALRFRRNALKGLRLPVEVFRIEPREAPPRPRLLARVRSLLAPKRARG</sequence>
<reference evidence="3" key="1">
    <citation type="submission" date="2016-10" db="EMBL/GenBank/DDBJ databases">
        <authorList>
            <person name="Varghese N."/>
            <person name="Submissions S."/>
        </authorList>
    </citation>
    <scope>NUCLEOTIDE SEQUENCE [LARGE SCALE GENOMIC DNA]</scope>
    <source>
        <strain evidence="3">DSM 17044</strain>
    </source>
</reference>
<dbReference type="PROSITE" id="PS50125">
    <property type="entry name" value="GUANYLATE_CYCLASE_2"/>
    <property type="match status" value="1"/>
</dbReference>
<dbReference type="CDD" id="cd07302">
    <property type="entry name" value="CHD"/>
    <property type="match status" value="1"/>
</dbReference>
<organism evidence="2 3">
    <name type="scientific">Stigmatella aurantiaca</name>
    <dbReference type="NCBI Taxonomy" id="41"/>
    <lineage>
        <taxon>Bacteria</taxon>
        <taxon>Pseudomonadati</taxon>
        <taxon>Myxococcota</taxon>
        <taxon>Myxococcia</taxon>
        <taxon>Myxococcales</taxon>
        <taxon>Cystobacterineae</taxon>
        <taxon>Archangiaceae</taxon>
        <taxon>Stigmatella</taxon>
    </lineage>
</organism>